<accession>A0A1S1HC46</accession>
<evidence type="ECO:0000259" key="2">
    <source>
        <dbReference type="Pfam" id="PF01337"/>
    </source>
</evidence>
<proteinExistence type="inferred from homology"/>
<sequence length="135" mass="14703">MPSPDGAKVIVIDGDAITGIASFYGEINRAFMAGEDWTLGPSLDALNDLLYGGFGAIEGAEPVTLVWNKIEQSRTALGRDATRDHYRAKLARPGVYDRARIEKDIAALEAGTGPTYFEIIREIIADHPNIELREA</sequence>
<dbReference type="OrthoDB" id="4793808at2"/>
<organism evidence="3 4">
    <name type="scientific">Edaphosphingomonas haloaromaticamans</name>
    <dbReference type="NCBI Taxonomy" id="653954"/>
    <lineage>
        <taxon>Bacteria</taxon>
        <taxon>Pseudomonadati</taxon>
        <taxon>Pseudomonadota</taxon>
        <taxon>Alphaproteobacteria</taxon>
        <taxon>Sphingomonadales</taxon>
        <taxon>Rhizorhabdaceae</taxon>
        <taxon>Edaphosphingomonas</taxon>
    </lineage>
</organism>
<dbReference type="Gene3D" id="3.30.370.10">
    <property type="entry name" value="Barstar-like"/>
    <property type="match status" value="1"/>
</dbReference>
<reference evidence="3 4" key="1">
    <citation type="submission" date="2016-09" db="EMBL/GenBank/DDBJ databases">
        <title>Metabolic pathway, cell adaptation mechanisms and a novel monoxygenase revealed through proteogenomic-transcription analysis of a Sphingomonas haloaromaticamans strain degrading the fungicide ortho-phenylphenol.</title>
        <authorList>
            <person name="Perruchon C."/>
            <person name="Papadopoulou E.S."/>
            <person name="Rousidou C."/>
            <person name="Vasileiadis S."/>
            <person name="Tanou G."/>
            <person name="Amoutzias G."/>
            <person name="Molassiotis A."/>
            <person name="Karpouzas D.G."/>
        </authorList>
    </citation>
    <scope>NUCLEOTIDE SEQUENCE [LARGE SCALE GENOMIC DNA]</scope>
    <source>
        <strain evidence="3 4">P3</strain>
    </source>
</reference>
<evidence type="ECO:0000313" key="4">
    <source>
        <dbReference type="Proteomes" id="UP000179467"/>
    </source>
</evidence>
<keyword evidence="4" id="KW-1185">Reference proteome</keyword>
<comment type="caution">
    <text evidence="3">The sequence shown here is derived from an EMBL/GenBank/DDBJ whole genome shotgun (WGS) entry which is preliminary data.</text>
</comment>
<name>A0A1S1HC46_9SPHN</name>
<feature type="domain" description="Barstar (barnase inhibitor)" evidence="2">
    <location>
        <begin position="8"/>
        <end position="81"/>
    </location>
</feature>
<evidence type="ECO:0000256" key="1">
    <source>
        <dbReference type="ARBA" id="ARBA00006845"/>
    </source>
</evidence>
<dbReference type="Proteomes" id="UP000179467">
    <property type="component" value="Unassembled WGS sequence"/>
</dbReference>
<dbReference type="Pfam" id="PF01337">
    <property type="entry name" value="Barstar"/>
    <property type="match status" value="1"/>
</dbReference>
<dbReference type="InterPro" id="IPR000468">
    <property type="entry name" value="Barstar"/>
</dbReference>
<evidence type="ECO:0000313" key="3">
    <source>
        <dbReference type="EMBL" id="OHT19392.1"/>
    </source>
</evidence>
<dbReference type="EMBL" id="MIPT01000001">
    <property type="protein sequence ID" value="OHT19392.1"/>
    <property type="molecule type" value="Genomic_DNA"/>
</dbReference>
<gene>
    <name evidence="3" type="ORF">BHE75_01377</name>
</gene>
<dbReference type="AlphaFoldDB" id="A0A1S1HC46"/>
<dbReference type="SUPFAM" id="SSF52038">
    <property type="entry name" value="Barstar-related"/>
    <property type="match status" value="1"/>
</dbReference>
<comment type="similarity">
    <text evidence="1">Belongs to the barstar family.</text>
</comment>
<protein>
    <recommendedName>
        <fullName evidence="2">Barstar (barnase inhibitor) domain-containing protein</fullName>
    </recommendedName>
</protein>
<dbReference type="InterPro" id="IPR035905">
    <property type="entry name" value="Barstar-like_sf"/>
</dbReference>